<evidence type="ECO:0000256" key="2">
    <source>
        <dbReference type="SAM" id="SignalP"/>
    </source>
</evidence>
<accession>S5THP4</accession>
<dbReference type="RefSeq" id="WP_020934364.1">
    <property type="nucleotide sequence ID" value="NC_021915.1"/>
</dbReference>
<dbReference type="AlphaFoldDB" id="S5THP4"/>
<dbReference type="EMBL" id="CP003924">
    <property type="protein sequence ID" value="AGS34431.1"/>
    <property type="molecule type" value="Genomic_DNA"/>
</dbReference>
<dbReference type="PROSITE" id="PS51257">
    <property type="entry name" value="PROKAR_LIPOPROTEIN"/>
    <property type="match status" value="1"/>
</dbReference>
<keyword evidence="4" id="KW-1185">Reference proteome</keyword>
<feature type="region of interest" description="Disordered" evidence="1">
    <location>
        <begin position="21"/>
        <end position="48"/>
    </location>
</feature>
<protein>
    <recommendedName>
        <fullName evidence="5">Secreted protein</fullName>
    </recommendedName>
</protein>
<dbReference type="STRING" id="1224163.B841_04770"/>
<dbReference type="KEGG" id="cmd:B841_04770"/>
<proteinExistence type="predicted"/>
<sequence length="215" mass="23594">MRTFRAAALALVTAFSLAACSPDSAEEPAEQTAEEPSALEEDLAEGGQEREASVAMLTAWFLDLERAPAAEAQDLSTQWGRDLVYDNPDAPVTWTPQHRDLQGQTSEEVPAPWPGFDATLRRFTDEGSGLDFLAVGLRLDYDDVADFTDGMATALDNSENPQVPGVVGTAEDHEHYYLSAVLDLNFVEMRTDAAVESFTEDLFLPVDYWRDSLQG</sequence>
<evidence type="ECO:0000313" key="4">
    <source>
        <dbReference type="Proteomes" id="UP000015388"/>
    </source>
</evidence>
<dbReference type="HOGENOM" id="CLU_1281410_0_0_11"/>
<evidence type="ECO:0000313" key="3">
    <source>
        <dbReference type="EMBL" id="AGS34431.1"/>
    </source>
</evidence>
<organism evidence="3 4">
    <name type="scientific">Corynebacterium maris DSM 45190</name>
    <dbReference type="NCBI Taxonomy" id="1224163"/>
    <lineage>
        <taxon>Bacteria</taxon>
        <taxon>Bacillati</taxon>
        <taxon>Actinomycetota</taxon>
        <taxon>Actinomycetes</taxon>
        <taxon>Mycobacteriales</taxon>
        <taxon>Corynebacteriaceae</taxon>
        <taxon>Corynebacterium</taxon>
    </lineage>
</organism>
<reference evidence="3 4" key="1">
    <citation type="submission" date="2012-11" db="EMBL/GenBank/DDBJ databases">
        <title>The complete genome sequence of Corynebacterium maris Coryn-1 (=DSM 45190).</title>
        <authorList>
            <person name="Schaffert L."/>
            <person name="Albersmeier A."/>
            <person name="Kalinowski J."/>
            <person name="Ruckert C."/>
        </authorList>
    </citation>
    <scope>NUCLEOTIDE SEQUENCE [LARGE SCALE GENOMIC DNA]</scope>
    <source>
        <strain evidence="4">Coryn-1</strain>
    </source>
</reference>
<feature type="chain" id="PRO_5004532742" description="Secreted protein" evidence="2">
    <location>
        <begin position="26"/>
        <end position="215"/>
    </location>
</feature>
<dbReference type="Proteomes" id="UP000015388">
    <property type="component" value="Chromosome"/>
</dbReference>
<evidence type="ECO:0000256" key="1">
    <source>
        <dbReference type="SAM" id="MobiDB-lite"/>
    </source>
</evidence>
<gene>
    <name evidence="3" type="ORF">B841_04770</name>
</gene>
<evidence type="ECO:0008006" key="5">
    <source>
        <dbReference type="Google" id="ProtNLM"/>
    </source>
</evidence>
<name>S5THP4_9CORY</name>
<feature type="signal peptide" evidence="2">
    <location>
        <begin position="1"/>
        <end position="25"/>
    </location>
</feature>
<keyword evidence="2" id="KW-0732">Signal</keyword>
<feature type="compositionally biased region" description="Acidic residues" evidence="1">
    <location>
        <begin position="24"/>
        <end position="44"/>
    </location>
</feature>
<dbReference type="PATRIC" id="fig|1224163.3.peg.956"/>